<dbReference type="EMBL" id="RBNJ01003395">
    <property type="protein sequence ID" value="RUS30976.1"/>
    <property type="molecule type" value="Genomic_DNA"/>
</dbReference>
<gene>
    <name evidence="1" type="ORF">BC938DRAFT_478677</name>
</gene>
<dbReference type="Proteomes" id="UP000274822">
    <property type="component" value="Unassembled WGS sequence"/>
</dbReference>
<reference evidence="1 2" key="1">
    <citation type="journal article" date="2018" name="New Phytol.">
        <title>Phylogenomics of Endogonaceae and evolution of mycorrhizas within Mucoromycota.</title>
        <authorList>
            <person name="Chang Y."/>
            <person name="Desiro A."/>
            <person name="Na H."/>
            <person name="Sandor L."/>
            <person name="Lipzen A."/>
            <person name="Clum A."/>
            <person name="Barry K."/>
            <person name="Grigoriev I.V."/>
            <person name="Martin F.M."/>
            <person name="Stajich J.E."/>
            <person name="Smith M.E."/>
            <person name="Bonito G."/>
            <person name="Spatafora J.W."/>
        </authorList>
    </citation>
    <scope>NUCLEOTIDE SEQUENCE [LARGE SCALE GENOMIC DNA]</scope>
    <source>
        <strain evidence="1 2">AD002</strain>
    </source>
</reference>
<evidence type="ECO:0000313" key="2">
    <source>
        <dbReference type="Proteomes" id="UP000274822"/>
    </source>
</evidence>
<dbReference type="EMBL" id="RBNJ01003395">
    <property type="protein sequence ID" value="RUS30975.1"/>
    <property type="molecule type" value="Genomic_DNA"/>
</dbReference>
<keyword evidence="2" id="KW-1185">Reference proteome</keyword>
<protein>
    <submittedName>
        <fullName evidence="1">Uncharacterized protein</fullName>
    </submittedName>
</protein>
<proteinExistence type="predicted"/>
<name>A0A433QMG7_9FUNG</name>
<dbReference type="AlphaFoldDB" id="A0A433QMG7"/>
<sequence>MEAHASIFTKPIDPAYISTPDLALHISHTFHAKDTLWYSTLQFATATPPTFPKPTSRPPCYLTYVLTRLSHHRTRLTSPPFSLDSMTAMQSGCLCRCNLTPSPLPPSTALRLLSFWSIVCGAALRRLERVEEGVRQVPSIHANLSLSPYVSFRVGSCSS</sequence>
<accession>A0A433QMG7</accession>
<evidence type="ECO:0000313" key="1">
    <source>
        <dbReference type="EMBL" id="RUS30976.1"/>
    </source>
</evidence>
<comment type="caution">
    <text evidence="1">The sequence shown here is derived from an EMBL/GenBank/DDBJ whole genome shotgun (WGS) entry which is preliminary data.</text>
</comment>
<organism evidence="1 2">
    <name type="scientific">Jimgerdemannia flammicorona</name>
    <dbReference type="NCBI Taxonomy" id="994334"/>
    <lineage>
        <taxon>Eukaryota</taxon>
        <taxon>Fungi</taxon>
        <taxon>Fungi incertae sedis</taxon>
        <taxon>Mucoromycota</taxon>
        <taxon>Mucoromycotina</taxon>
        <taxon>Endogonomycetes</taxon>
        <taxon>Endogonales</taxon>
        <taxon>Endogonaceae</taxon>
        <taxon>Jimgerdemannia</taxon>
    </lineage>
</organism>
<dbReference type="EMBL" id="RBNJ01003395">
    <property type="protein sequence ID" value="RUS30974.1"/>
    <property type="molecule type" value="Genomic_DNA"/>
</dbReference>